<dbReference type="EMBL" id="CP019288">
    <property type="protein sequence ID" value="QHI36394.1"/>
    <property type="molecule type" value="Genomic_DNA"/>
</dbReference>
<dbReference type="KEGG" id="kan:IMCC3317_17570"/>
<sequence>MKTDFLIKYEKQYDMFKDHRENFELVNIFEMYIPFWKCMQKVVAEKSVAIDRFSKVILETVIIGINSHEEICAFLGIVEDAFVTVQFHYLVKNGLIKEVYTDDIKLLYEITPKGYSFLEKKHTVKQLEIVEFHFLYNDLLQTFFDDKITIDSIDNKQQKPIHYKLLANRHLKEGVKVQYKHRPKKLPSLEFATYFNRKMNGYQFYDLDDSNVRTYERSISFLAFEYISKDNSKHYDIRRHKKSIQKFKLYTLEEELSLAVTDYFNKYQTDRS</sequence>
<dbReference type="Proteomes" id="UP000464657">
    <property type="component" value="Chromosome"/>
</dbReference>
<proteinExistence type="predicted"/>
<protein>
    <submittedName>
        <fullName evidence="1">Uncharacterized protein</fullName>
    </submittedName>
</protein>
<gene>
    <name evidence="1" type="ORF">IMCC3317_17570</name>
</gene>
<dbReference type="AlphaFoldDB" id="A0A7L4ZKE5"/>
<dbReference type="InterPro" id="IPR036390">
    <property type="entry name" value="WH_DNA-bd_sf"/>
</dbReference>
<dbReference type="SUPFAM" id="SSF46785">
    <property type="entry name" value="Winged helix' DNA-binding domain"/>
    <property type="match status" value="1"/>
</dbReference>
<dbReference type="OrthoDB" id="1439650at2"/>
<reference evidence="1 2" key="1">
    <citation type="journal article" date="2013" name="Int. J. Syst. Evol. Microbiol.">
        <title>Kordia antarctica sp. nov., isolated from Antarctic seawater.</title>
        <authorList>
            <person name="Baek K."/>
            <person name="Choi A."/>
            <person name="Kang I."/>
            <person name="Lee K."/>
            <person name="Cho J.C."/>
        </authorList>
    </citation>
    <scope>NUCLEOTIDE SEQUENCE [LARGE SCALE GENOMIC DNA]</scope>
    <source>
        <strain evidence="1 2">IMCC3317</strain>
    </source>
</reference>
<keyword evidence="2" id="KW-1185">Reference proteome</keyword>
<accession>A0A7L4ZKE5</accession>
<organism evidence="1 2">
    <name type="scientific">Kordia antarctica</name>
    <dbReference type="NCBI Taxonomy" id="1218801"/>
    <lineage>
        <taxon>Bacteria</taxon>
        <taxon>Pseudomonadati</taxon>
        <taxon>Bacteroidota</taxon>
        <taxon>Flavobacteriia</taxon>
        <taxon>Flavobacteriales</taxon>
        <taxon>Flavobacteriaceae</taxon>
        <taxon>Kordia</taxon>
    </lineage>
</organism>
<dbReference type="RefSeq" id="WP_160129103.1">
    <property type="nucleotide sequence ID" value="NZ_CP019288.1"/>
</dbReference>
<name>A0A7L4ZKE5_9FLAO</name>
<evidence type="ECO:0000313" key="2">
    <source>
        <dbReference type="Proteomes" id="UP000464657"/>
    </source>
</evidence>
<evidence type="ECO:0000313" key="1">
    <source>
        <dbReference type="EMBL" id="QHI36394.1"/>
    </source>
</evidence>